<gene>
    <name evidence="1" type="ORF">PYX00_005199</name>
</gene>
<sequence>MPAGAERKPKRSDTKGSIFVIVKPVMPPYRSIPTSHKNSENSQQTTWTVFDRPNLPYNQICLRYFKQTEAAQKFW</sequence>
<comment type="caution">
    <text evidence="1">The sequence shown here is derived from an EMBL/GenBank/DDBJ whole genome shotgun (WGS) entry which is preliminary data.</text>
</comment>
<organism evidence="1">
    <name type="scientific">Menopon gallinae</name>
    <name type="common">poultry shaft louse</name>
    <dbReference type="NCBI Taxonomy" id="328185"/>
    <lineage>
        <taxon>Eukaryota</taxon>
        <taxon>Metazoa</taxon>
        <taxon>Ecdysozoa</taxon>
        <taxon>Arthropoda</taxon>
        <taxon>Hexapoda</taxon>
        <taxon>Insecta</taxon>
        <taxon>Pterygota</taxon>
        <taxon>Neoptera</taxon>
        <taxon>Paraneoptera</taxon>
        <taxon>Psocodea</taxon>
        <taxon>Troctomorpha</taxon>
        <taxon>Phthiraptera</taxon>
        <taxon>Amblycera</taxon>
        <taxon>Menoponidae</taxon>
        <taxon>Menopon</taxon>
    </lineage>
</organism>
<reference evidence="1" key="1">
    <citation type="journal article" date="2024" name="Gigascience">
        <title>Chromosome-level genome of the poultry shaft louse Menopon gallinae provides insight into the host-switching and adaptive evolution of parasitic lice.</title>
        <authorList>
            <person name="Xu Y."/>
            <person name="Ma L."/>
            <person name="Liu S."/>
            <person name="Liang Y."/>
            <person name="Liu Q."/>
            <person name="He Z."/>
            <person name="Tian L."/>
            <person name="Duan Y."/>
            <person name="Cai W."/>
            <person name="Li H."/>
            <person name="Song F."/>
        </authorList>
    </citation>
    <scope>NUCLEOTIDE SEQUENCE</scope>
    <source>
        <strain evidence="1">Cailab_2023a</strain>
    </source>
</reference>
<accession>A0AAW2HQA6</accession>
<proteinExistence type="predicted"/>
<dbReference type="AlphaFoldDB" id="A0AAW2HQA6"/>
<dbReference type="EMBL" id="JARGDH010000003">
    <property type="protein sequence ID" value="KAL0272100.1"/>
    <property type="molecule type" value="Genomic_DNA"/>
</dbReference>
<name>A0AAW2HQA6_9NEOP</name>
<evidence type="ECO:0000313" key="1">
    <source>
        <dbReference type="EMBL" id="KAL0272100.1"/>
    </source>
</evidence>
<protein>
    <submittedName>
        <fullName evidence="1">Uncharacterized protein</fullName>
    </submittedName>
</protein>